<evidence type="ECO:0000313" key="2">
    <source>
        <dbReference type="EMBL" id="KJF75977.1"/>
    </source>
</evidence>
<dbReference type="PANTHER" id="PTHR36153:SF1">
    <property type="entry name" value="TYPE VI SECRETION SYSTEM COMPONENT TSSM1"/>
    <property type="match status" value="1"/>
</dbReference>
<reference evidence="2 3" key="1">
    <citation type="submission" date="2015-02" db="EMBL/GenBank/DDBJ databases">
        <title>Whole genome shotgun sequencing of cultured foodborne pathogen.</title>
        <authorList>
            <person name="Timme R."/>
            <person name="Allard M.W."/>
            <person name="Strain E."/>
            <person name="Evans P.S."/>
            <person name="Brown E."/>
        </authorList>
    </citation>
    <scope>NUCLEOTIDE SEQUENCE [LARGE SCALE GENOMIC DNA]</scope>
    <source>
        <strain evidence="2 3">GCSL-TSO-24</strain>
    </source>
</reference>
<dbReference type="PANTHER" id="PTHR36153">
    <property type="entry name" value="INNER MEMBRANE PROTEIN-RELATED"/>
    <property type="match status" value="1"/>
</dbReference>
<dbReference type="InterPro" id="IPR053156">
    <property type="entry name" value="T6SS_TssM-like"/>
</dbReference>
<comment type="caution">
    <text evidence="2">The sequence shown here is derived from an EMBL/GenBank/DDBJ whole genome shotgun (WGS) entry which is preliminary data.</text>
</comment>
<name>A0A0D8L2G0_MORMO</name>
<dbReference type="EMBL" id="JZSH01000451">
    <property type="protein sequence ID" value="KJF75977.1"/>
    <property type="molecule type" value="Genomic_DNA"/>
</dbReference>
<proteinExistence type="predicted"/>
<gene>
    <name evidence="2" type="ORF">UA45_20945</name>
</gene>
<evidence type="ECO:0000259" key="1">
    <source>
        <dbReference type="Pfam" id="PF06761"/>
    </source>
</evidence>
<dbReference type="AlphaFoldDB" id="A0A0D8L2G0"/>
<dbReference type="Pfam" id="PF06761">
    <property type="entry name" value="IcmF-related"/>
    <property type="match status" value="1"/>
</dbReference>
<dbReference type="Proteomes" id="UP000032582">
    <property type="component" value="Unassembled WGS sequence"/>
</dbReference>
<dbReference type="InterPro" id="IPR009612">
    <property type="entry name" value="IcmF-rel"/>
</dbReference>
<accession>A0A0D8L2G0</accession>
<organism evidence="2 3">
    <name type="scientific">Morganella morganii</name>
    <name type="common">Proteus morganii</name>
    <dbReference type="NCBI Taxonomy" id="582"/>
    <lineage>
        <taxon>Bacteria</taxon>
        <taxon>Pseudomonadati</taxon>
        <taxon>Pseudomonadota</taxon>
        <taxon>Gammaproteobacteria</taxon>
        <taxon>Enterobacterales</taxon>
        <taxon>Morganellaceae</taxon>
        <taxon>Morganella</taxon>
    </lineage>
</organism>
<evidence type="ECO:0000313" key="3">
    <source>
        <dbReference type="Proteomes" id="UP000032582"/>
    </source>
</evidence>
<protein>
    <recommendedName>
        <fullName evidence="1">IcmF-related domain-containing protein</fullName>
    </recommendedName>
</protein>
<feature type="domain" description="IcmF-related" evidence="1">
    <location>
        <begin position="23"/>
        <end position="128"/>
    </location>
</feature>
<sequence>MPLATLFPADITPLFQADNRFLSVPYTMTKAGYTAWQAQWEDADFQTQFAVLMAHWPDNAQPAPERVIVQINRQYDEEYIRYWQQFLSSLTPHRAGSPEALIAALQLTEQPFSDPVMALVRGIRSNTTFAAAKAETGPDLKSGQQTASLLGLSKISSKMKKAGRLQSAFGKYKKADEPAGIHINRAFSAWHTLLTAEGTPSPALSAWQQSVVSLRQHWQQGMASADPQEWGYQQSMHGGELPETGPGNIPPLPETLLRQWQQTTAQLQAGLAARYLDKQWQTTVYPFWRDRLAPYYPFSHNAQGVKPDDLHAFLAPGGVMDSFMQALPPAHHSDPLYAVLSQPEIQTEQLRQLFYADSRTALNMRISLRPVALTPQLSGDPAGTGQ</sequence>
<dbReference type="PATRIC" id="fig|582.24.peg.6660"/>